<feature type="transmembrane region" description="Helical" evidence="9">
    <location>
        <begin position="449"/>
        <end position="476"/>
    </location>
</feature>
<dbReference type="OrthoDB" id="9790355at2"/>
<evidence type="ECO:0000256" key="2">
    <source>
        <dbReference type="ARBA" id="ARBA00009749"/>
    </source>
</evidence>
<evidence type="ECO:0000313" key="12">
    <source>
        <dbReference type="Proteomes" id="UP000291072"/>
    </source>
</evidence>
<feature type="transmembrane region" description="Helical" evidence="9">
    <location>
        <begin position="276"/>
        <end position="293"/>
    </location>
</feature>
<dbReference type="SUPFAM" id="SSF161093">
    <property type="entry name" value="MgtE membrane domain-like"/>
    <property type="match status" value="1"/>
</dbReference>
<dbReference type="GO" id="GO:0005886">
    <property type="term" value="C:plasma membrane"/>
    <property type="evidence" value="ECO:0007669"/>
    <property type="project" value="UniProtKB-SubCell"/>
</dbReference>
<dbReference type="Pfam" id="PF01769">
    <property type="entry name" value="MgtE"/>
    <property type="match status" value="1"/>
</dbReference>
<comment type="subcellular location">
    <subcellularLocation>
        <location evidence="9">Cell membrane</location>
        <topology evidence="9">Multi-pass membrane protein</topology>
    </subcellularLocation>
    <subcellularLocation>
        <location evidence="1">Membrane</location>
        <topology evidence="1">Multi-pass membrane protein</topology>
    </subcellularLocation>
</comment>
<dbReference type="EMBL" id="PSZP01000051">
    <property type="protein sequence ID" value="TCG10391.1"/>
    <property type="molecule type" value="Genomic_DNA"/>
</dbReference>
<gene>
    <name evidence="11" type="primary">mgtE</name>
    <name evidence="11" type="ORF">C4B25_04400</name>
</gene>
<dbReference type="NCBIfam" id="TIGR00400">
    <property type="entry name" value="mgtE"/>
    <property type="match status" value="1"/>
</dbReference>
<keyword evidence="3 9" id="KW-0813">Transport</keyword>
<dbReference type="InterPro" id="IPR046342">
    <property type="entry name" value="CBS_dom_sf"/>
</dbReference>
<comment type="similarity">
    <text evidence="2 9">Belongs to the SLC41A transporter family.</text>
</comment>
<comment type="caution">
    <text evidence="11">The sequence shown here is derived from an EMBL/GenBank/DDBJ whole genome shotgun (WGS) entry which is preliminary data.</text>
</comment>
<dbReference type="AlphaFoldDB" id="A0A4R0XU65"/>
<evidence type="ECO:0000256" key="3">
    <source>
        <dbReference type="ARBA" id="ARBA00022448"/>
    </source>
</evidence>
<dbReference type="Pfam" id="PF03448">
    <property type="entry name" value="MgtE_N"/>
    <property type="match status" value="1"/>
</dbReference>
<keyword evidence="6 9" id="KW-1133">Transmembrane helix</keyword>
<dbReference type="SUPFAM" id="SSF158791">
    <property type="entry name" value="MgtE N-terminal domain-like"/>
    <property type="match status" value="1"/>
</dbReference>
<feature type="domain" description="CBS" evidence="10">
    <location>
        <begin position="192"/>
        <end position="248"/>
    </location>
</feature>
<dbReference type="InterPro" id="IPR038076">
    <property type="entry name" value="MgtE_N_sf"/>
</dbReference>
<dbReference type="GO" id="GO:0015095">
    <property type="term" value="F:magnesium ion transmembrane transporter activity"/>
    <property type="evidence" value="ECO:0007669"/>
    <property type="project" value="UniProtKB-UniRule"/>
</dbReference>
<dbReference type="InterPro" id="IPR006669">
    <property type="entry name" value="MgtE_transporter"/>
</dbReference>
<comment type="subunit">
    <text evidence="9">Homodimer.</text>
</comment>
<dbReference type="SMART" id="SM00116">
    <property type="entry name" value="CBS"/>
    <property type="match status" value="2"/>
</dbReference>
<sequence>MTLRTALKTKKVPEIRKIVKETTVADLADMVEELHAEERKLLFRVLDSDQSGKLFSNLDIEFQEKIIEEFSDVQQKEILSTIYADDIADMIEEMPSNIAKQILKNTPKDRRTDVNKLLRYEDHQTGSIMSTDVVEIKQSLTPTQAIKIIKTEHAHTEDMLTYFVVNQKGKLVGEIDLHQLVFATKGKKVKDIMGPVASVSTTMDKEEAALEFAKHDAVAMPVVNTQGYLMGMITSDDVIDTIQEEATEDMHRMAGIEGVESSYLKTSIFKLFKSRVFWLLLLMISSTLSQIVLDSFMKIAASSLHETTGQAATAVITSALIAIVPVISGAAGNAGSQASTMVTRGIALGEIKKDSTFSVVRKEFGTGAMVGGILAIANFARLLIYYGVQRSGGGSMLLSQPSPNTHSYAYVWISFAASLSLFIVIIFAKMVGGLLPLLAHKMKLDPAVMAAPLLTTLIDALSILIFFGISIGILLLTVV</sequence>
<feature type="transmembrane region" description="Helical" evidence="9">
    <location>
        <begin position="368"/>
        <end position="388"/>
    </location>
</feature>
<keyword evidence="12" id="KW-1185">Reference proteome</keyword>
<proteinExistence type="inferred from homology"/>
<dbReference type="Pfam" id="PF00571">
    <property type="entry name" value="CBS"/>
    <property type="match status" value="2"/>
</dbReference>
<feature type="transmembrane region" description="Helical" evidence="9">
    <location>
        <begin position="313"/>
        <end position="334"/>
    </location>
</feature>
<reference evidence="11 12" key="1">
    <citation type="submission" date="2018-02" db="EMBL/GenBank/DDBJ databases">
        <title>Mycoplasma marinum and Mycoplasma todarodis sp. nov., moderately halophilic and psychrotolerant mycoplasmas isolated from cephalopods.</title>
        <authorList>
            <person name="Viver T."/>
        </authorList>
    </citation>
    <scope>NUCLEOTIDE SEQUENCE [LARGE SCALE GENOMIC DNA]</scope>
    <source>
        <strain evidence="11 12">5H</strain>
    </source>
</reference>
<dbReference type="GO" id="GO:0046872">
    <property type="term" value="F:metal ion binding"/>
    <property type="evidence" value="ECO:0007669"/>
    <property type="project" value="UniProtKB-KW"/>
</dbReference>
<evidence type="ECO:0000256" key="6">
    <source>
        <dbReference type="ARBA" id="ARBA00022989"/>
    </source>
</evidence>
<name>A0A4R0XU65_9MOLU</name>
<keyword evidence="8" id="KW-0129">CBS domain</keyword>
<dbReference type="SMART" id="SM00924">
    <property type="entry name" value="MgtE_N"/>
    <property type="match status" value="1"/>
</dbReference>
<evidence type="ECO:0000256" key="9">
    <source>
        <dbReference type="RuleBase" id="RU362011"/>
    </source>
</evidence>
<dbReference type="PANTHER" id="PTHR43773:SF1">
    <property type="entry name" value="MAGNESIUM TRANSPORTER MGTE"/>
    <property type="match status" value="1"/>
</dbReference>
<dbReference type="InterPro" id="IPR006667">
    <property type="entry name" value="SLC41_membr_dom"/>
</dbReference>
<evidence type="ECO:0000256" key="4">
    <source>
        <dbReference type="ARBA" id="ARBA00022692"/>
    </source>
</evidence>
<feature type="transmembrane region" description="Helical" evidence="9">
    <location>
        <begin position="408"/>
        <end position="428"/>
    </location>
</feature>
<dbReference type="PANTHER" id="PTHR43773">
    <property type="entry name" value="MAGNESIUM TRANSPORTER MGTE"/>
    <property type="match status" value="1"/>
</dbReference>
<dbReference type="Gene3D" id="1.10.357.20">
    <property type="entry name" value="SLC41 divalent cation transporters, integral membrane domain"/>
    <property type="match status" value="1"/>
</dbReference>
<dbReference type="InterPro" id="IPR000644">
    <property type="entry name" value="CBS_dom"/>
</dbReference>
<dbReference type="SUPFAM" id="SSF54631">
    <property type="entry name" value="CBS-domain pair"/>
    <property type="match status" value="1"/>
</dbReference>
<dbReference type="Proteomes" id="UP000291072">
    <property type="component" value="Unassembled WGS sequence"/>
</dbReference>
<evidence type="ECO:0000256" key="1">
    <source>
        <dbReference type="ARBA" id="ARBA00004141"/>
    </source>
</evidence>
<dbReference type="Gene3D" id="3.10.580.10">
    <property type="entry name" value="CBS-domain"/>
    <property type="match status" value="1"/>
</dbReference>
<evidence type="ECO:0000256" key="7">
    <source>
        <dbReference type="ARBA" id="ARBA00023136"/>
    </source>
</evidence>
<keyword evidence="7 9" id="KW-0472">Membrane</keyword>
<evidence type="ECO:0000313" key="11">
    <source>
        <dbReference type="EMBL" id="TCG10391.1"/>
    </source>
</evidence>
<keyword evidence="9" id="KW-0479">Metal-binding</keyword>
<evidence type="ECO:0000259" key="10">
    <source>
        <dbReference type="PROSITE" id="PS51371"/>
    </source>
</evidence>
<accession>A0A4R0XU65</accession>
<dbReference type="Gene3D" id="1.25.60.10">
    <property type="entry name" value="MgtE N-terminal domain-like"/>
    <property type="match status" value="1"/>
</dbReference>
<keyword evidence="9" id="KW-1003">Cell membrane</keyword>
<evidence type="ECO:0000256" key="8">
    <source>
        <dbReference type="PROSITE-ProRule" id="PRU00703"/>
    </source>
</evidence>
<dbReference type="PROSITE" id="PS51371">
    <property type="entry name" value="CBS"/>
    <property type="match status" value="1"/>
</dbReference>
<comment type="function">
    <text evidence="9">Acts as a magnesium transporter.</text>
</comment>
<dbReference type="CDD" id="cd04606">
    <property type="entry name" value="CBS_pair_Mg_transporter"/>
    <property type="match status" value="1"/>
</dbReference>
<dbReference type="InterPro" id="IPR036739">
    <property type="entry name" value="SLC41_membr_dom_sf"/>
</dbReference>
<keyword evidence="4 9" id="KW-0812">Transmembrane</keyword>
<organism evidence="11 12">
    <name type="scientific">Mycoplasma todarodis</name>
    <dbReference type="NCBI Taxonomy" id="1937191"/>
    <lineage>
        <taxon>Bacteria</taxon>
        <taxon>Bacillati</taxon>
        <taxon>Mycoplasmatota</taxon>
        <taxon>Mollicutes</taxon>
        <taxon>Mycoplasmataceae</taxon>
        <taxon>Mycoplasma</taxon>
    </lineage>
</organism>
<keyword evidence="5 9" id="KW-0460">Magnesium</keyword>
<evidence type="ECO:0000256" key="5">
    <source>
        <dbReference type="ARBA" id="ARBA00022842"/>
    </source>
</evidence>
<dbReference type="InterPro" id="IPR006668">
    <property type="entry name" value="Mg_transptr_MgtE_intracell_dom"/>
</dbReference>
<protein>
    <recommendedName>
        <fullName evidence="9">Magnesium transporter MgtE</fullName>
    </recommendedName>
</protein>